<dbReference type="OMA" id="QMGTVKS"/>
<dbReference type="Proteomes" id="UP000001595">
    <property type="component" value="Chromosome 11"/>
</dbReference>
<dbReference type="PROSITE" id="PS50158">
    <property type="entry name" value="ZF_CCHC"/>
    <property type="match status" value="1"/>
</dbReference>
<proteinExistence type="predicted"/>
<dbReference type="InterPro" id="IPR036875">
    <property type="entry name" value="Znf_CCHC_sf"/>
</dbReference>
<dbReference type="GeneTree" id="ENSGT00940000154421"/>
<dbReference type="SMART" id="SM00343">
    <property type="entry name" value="ZnF_C2HC"/>
    <property type="match status" value="1"/>
</dbReference>
<sequence>MFWLLKVVQSLQAESKNMPWSVPLHLLFHPQKRKFLNISDSMGMMVRLLKKFQYKHRRAYHTIYTDNKGKRMHVQLSTSRLRTAPGMGDQSGCYRCGKEGHWSKECPVDRTGRVADFTEQYNEQYGAVRTPYTMGYGESMYYNDAYGALDYYKRYRVRSYEAVAAAAAASAYNYAEQTMSHLPQVQSTTVTSHLNSTSVDPYDRHLLPNSGAAATSAAMAAAAATTSSYYGRDRSPLRRAAAMLPTVGEGYGYGPESELSQASAATRNSLYDMARYEREQYVDRARYSAF</sequence>
<keyword evidence="1" id="KW-0863">Zinc-finger</keyword>
<dbReference type="FunFam" id="4.10.60.10:FF:000015">
    <property type="entry name" value="RNA-binding protein 4B isoform X1"/>
    <property type="match status" value="1"/>
</dbReference>
<dbReference type="Pfam" id="PF00098">
    <property type="entry name" value="zf-CCHC"/>
    <property type="match status" value="1"/>
</dbReference>
<evidence type="ECO:0000313" key="4">
    <source>
        <dbReference type="Proteomes" id="UP000001595"/>
    </source>
</evidence>
<accession>A0A2J8U041</accession>
<dbReference type="FunCoup" id="A0A2J8U041">
    <property type="interactions" value="2756"/>
</dbReference>
<protein>
    <recommendedName>
        <fullName evidence="2">CCHC-type domain-containing protein</fullName>
    </recommendedName>
</protein>
<dbReference type="InParanoid" id="A0A2J8U041"/>
<dbReference type="GO" id="GO:0008270">
    <property type="term" value="F:zinc ion binding"/>
    <property type="evidence" value="ECO:0007669"/>
    <property type="project" value="UniProtKB-KW"/>
</dbReference>
<keyword evidence="1" id="KW-0862">Zinc</keyword>
<dbReference type="Ensembl" id="ENSPPYT00000003610.2">
    <property type="protein sequence ID" value="ENSPPYP00000003487.2"/>
    <property type="gene ID" value="ENSPPYG00000003010.3"/>
</dbReference>
<evidence type="ECO:0000313" key="3">
    <source>
        <dbReference type="Ensembl" id="ENSPPYP00000003487.2"/>
    </source>
</evidence>
<organism evidence="3 4">
    <name type="scientific">Pongo abelii</name>
    <name type="common">Sumatran orangutan</name>
    <name type="synonym">Pongo pygmaeus abelii</name>
    <dbReference type="NCBI Taxonomy" id="9601"/>
    <lineage>
        <taxon>Eukaryota</taxon>
        <taxon>Metazoa</taxon>
        <taxon>Chordata</taxon>
        <taxon>Craniata</taxon>
        <taxon>Vertebrata</taxon>
        <taxon>Euteleostomi</taxon>
        <taxon>Mammalia</taxon>
        <taxon>Eutheria</taxon>
        <taxon>Euarchontoglires</taxon>
        <taxon>Primates</taxon>
        <taxon>Haplorrhini</taxon>
        <taxon>Catarrhini</taxon>
        <taxon>Hominidae</taxon>
        <taxon>Pongo</taxon>
    </lineage>
</organism>
<reference evidence="3 4" key="1">
    <citation type="submission" date="2008-02" db="EMBL/GenBank/DDBJ databases">
        <title>A 6x draft sequence assembly of the Pongo pygmaeus abelii genome.</title>
        <authorList>
            <person name="Wilson R.K."/>
            <person name="Mardis E."/>
        </authorList>
    </citation>
    <scope>NUCLEOTIDE SEQUENCE [LARGE SCALE GENOMIC DNA]</scope>
</reference>
<dbReference type="SUPFAM" id="SSF57756">
    <property type="entry name" value="Retrovirus zinc finger-like domains"/>
    <property type="match status" value="1"/>
</dbReference>
<dbReference type="Gene3D" id="4.10.60.10">
    <property type="entry name" value="Zinc finger, CCHC-type"/>
    <property type="match status" value="1"/>
</dbReference>
<keyword evidence="1" id="KW-0479">Metal-binding</keyword>
<dbReference type="STRING" id="9601.ENSPPYP00000003487"/>
<dbReference type="AlphaFoldDB" id="A0A2J8U041"/>
<accession>H2NCQ1</accession>
<name>A0A2J8U041_PONAB</name>
<dbReference type="GO" id="GO:0003676">
    <property type="term" value="F:nucleic acid binding"/>
    <property type="evidence" value="ECO:0007669"/>
    <property type="project" value="InterPro"/>
</dbReference>
<evidence type="ECO:0000259" key="2">
    <source>
        <dbReference type="PROSITE" id="PS50158"/>
    </source>
</evidence>
<keyword evidence="4" id="KW-1185">Reference proteome</keyword>
<reference evidence="3" key="3">
    <citation type="submission" date="2025-09" db="UniProtKB">
        <authorList>
            <consortium name="Ensembl"/>
        </authorList>
    </citation>
    <scope>IDENTIFICATION</scope>
</reference>
<feature type="domain" description="CCHC-type" evidence="2">
    <location>
        <begin position="93"/>
        <end position="107"/>
    </location>
</feature>
<reference evidence="3" key="2">
    <citation type="submission" date="2025-08" db="UniProtKB">
        <authorList>
            <consortium name="Ensembl"/>
        </authorList>
    </citation>
    <scope>IDENTIFICATION</scope>
</reference>
<dbReference type="InterPro" id="IPR001878">
    <property type="entry name" value="Znf_CCHC"/>
</dbReference>
<evidence type="ECO:0000256" key="1">
    <source>
        <dbReference type="PROSITE-ProRule" id="PRU00047"/>
    </source>
</evidence>